<evidence type="ECO:0000313" key="9">
    <source>
        <dbReference type="EMBL" id="EON96461.1"/>
    </source>
</evidence>
<evidence type="ECO:0000313" key="10">
    <source>
        <dbReference type="Proteomes" id="UP000014074"/>
    </source>
</evidence>
<dbReference type="GO" id="GO:0003735">
    <property type="term" value="F:structural constituent of ribosome"/>
    <property type="evidence" value="ECO:0007669"/>
    <property type="project" value="TreeGrafter"/>
</dbReference>
<evidence type="ECO:0000256" key="2">
    <source>
        <dbReference type="ARBA" id="ARBA00009863"/>
    </source>
</evidence>
<dbReference type="PANTHER" id="PTHR12810:SF0">
    <property type="entry name" value="SMALL RIBOSOMAL SUBUNIT PROTEIN MS29"/>
    <property type="match status" value="1"/>
</dbReference>
<evidence type="ECO:0000256" key="8">
    <source>
        <dbReference type="SAM" id="MobiDB-lite"/>
    </source>
</evidence>
<dbReference type="Proteomes" id="UP000014074">
    <property type="component" value="Unassembled WGS sequence"/>
</dbReference>
<organism evidence="9 10">
    <name type="scientific">Phaeoacremonium minimum (strain UCR-PA7)</name>
    <name type="common">Esca disease fungus</name>
    <name type="synonym">Togninia minima</name>
    <dbReference type="NCBI Taxonomy" id="1286976"/>
    <lineage>
        <taxon>Eukaryota</taxon>
        <taxon>Fungi</taxon>
        <taxon>Dikarya</taxon>
        <taxon>Ascomycota</taxon>
        <taxon>Pezizomycotina</taxon>
        <taxon>Sordariomycetes</taxon>
        <taxon>Sordariomycetidae</taxon>
        <taxon>Togniniales</taxon>
        <taxon>Togniniaceae</taxon>
        <taxon>Phaeoacremonium</taxon>
    </lineage>
</organism>
<dbReference type="OrthoDB" id="274828at2759"/>
<keyword evidence="5" id="KW-0496">Mitochondrion</keyword>
<evidence type="ECO:0000256" key="4">
    <source>
        <dbReference type="ARBA" id="ARBA00022980"/>
    </source>
</evidence>
<keyword evidence="3" id="KW-0809">Transit peptide</keyword>
<dbReference type="InterPro" id="IPR017082">
    <property type="entry name" value="Ribosomal_mS29_fun"/>
</dbReference>
<gene>
    <name evidence="9" type="ORF">UCRPA7_8057</name>
</gene>
<evidence type="ECO:0000256" key="3">
    <source>
        <dbReference type="ARBA" id="ARBA00022946"/>
    </source>
</evidence>
<dbReference type="GO" id="GO:0005763">
    <property type="term" value="C:mitochondrial small ribosomal subunit"/>
    <property type="evidence" value="ECO:0007669"/>
    <property type="project" value="InterPro"/>
</dbReference>
<evidence type="ECO:0000256" key="7">
    <source>
        <dbReference type="ARBA" id="ARBA00035140"/>
    </source>
</evidence>
<dbReference type="HOGENOM" id="CLU_046315_1_0_1"/>
<dbReference type="EMBL" id="KB933340">
    <property type="protein sequence ID" value="EON96461.1"/>
    <property type="molecule type" value="Genomic_DNA"/>
</dbReference>
<proteinExistence type="inferred from homology"/>
<keyword evidence="6" id="KW-0687">Ribonucleoprotein</keyword>
<feature type="compositionally biased region" description="Polar residues" evidence="8">
    <location>
        <begin position="44"/>
        <end position="53"/>
    </location>
</feature>
<name>R8BAZ8_PHAM7</name>
<dbReference type="PIRSF" id="PIRSF036996">
    <property type="entry name" value="RSM23"/>
    <property type="match status" value="1"/>
</dbReference>
<dbReference type="eggNOG" id="KOG3928">
    <property type="taxonomic scope" value="Eukaryota"/>
</dbReference>
<comment type="subcellular location">
    <subcellularLocation>
        <location evidence="1">Mitochondrion</location>
    </subcellularLocation>
</comment>
<reference evidence="10" key="1">
    <citation type="journal article" date="2013" name="Genome Announc.">
        <title>Draft genome sequence of the ascomycete Phaeoacremonium aleophilum strain UCR-PA7, a causal agent of the esca disease complex in grapevines.</title>
        <authorList>
            <person name="Blanco-Ulate B."/>
            <person name="Rolshausen P."/>
            <person name="Cantu D."/>
        </authorList>
    </citation>
    <scope>NUCLEOTIDE SEQUENCE [LARGE SCALE GENOMIC DNA]</scope>
    <source>
        <strain evidence="10">UCR-PA7</strain>
    </source>
</reference>
<evidence type="ECO:0000256" key="5">
    <source>
        <dbReference type="ARBA" id="ARBA00023128"/>
    </source>
</evidence>
<dbReference type="RefSeq" id="XP_007918770.1">
    <property type="nucleotide sequence ID" value="XM_007920579.1"/>
</dbReference>
<comment type="similarity">
    <text evidence="2">Belongs to the mitochondrion-specific ribosomal protein mS29 family.</text>
</comment>
<dbReference type="KEGG" id="tmn:UCRPA7_8057"/>
<evidence type="ECO:0000256" key="6">
    <source>
        <dbReference type="ARBA" id="ARBA00023274"/>
    </source>
</evidence>
<sequence length="469" mass="50814">MASVNCWRCLLRPSAGVPAAPQRIVPIMIASAQFSTSAQVAKTQAKASGTGQHQRAGKKMQLGKFKKKKVEKTKSPAPGERKAFRKRIVLSNNNALEVPGLDTLSAETMADSANAGKVFSIPDKLVDQLRASEAFKATQTWGLFRSPHVLLRSETADLAKKMQAAADKKEALRLVISGDRLSGKSTLLLQALANGFLNDWIVVNIPEAQELTTACTEYAAIPGTDPVQWMQPNYALKMIQAIRKSNEHILSKLTVVKSHDNLINPVAQGSTVLALADTAREADGAWAIFQALWSELTVKGEGRPPFLFALDGLSHIMKISDYRSPAFELIHSHDLAIVGSFVDMLSGRTALPNGGAVIAAMSGNNSPRSPSVELALVQRLAEQEGADVPPRDPFSRKYDERVDAALKSVEVLKVNAISKTDARALMEYWAASGLLRQRVDELSVTEKWTLGGNGVLGEMERAALLTMKL</sequence>
<dbReference type="AlphaFoldDB" id="R8BAZ8"/>
<accession>R8BAZ8</accession>
<dbReference type="PANTHER" id="PTHR12810">
    <property type="entry name" value="MITOCHONDRIAL 28S RIBOSOMAL PROTEIN S29"/>
    <property type="match status" value="1"/>
</dbReference>
<keyword evidence="4 9" id="KW-0689">Ribosomal protein</keyword>
<dbReference type="GeneID" id="19328873"/>
<feature type="region of interest" description="Disordered" evidence="8">
    <location>
        <begin position="44"/>
        <end position="63"/>
    </location>
</feature>
<evidence type="ECO:0000256" key="1">
    <source>
        <dbReference type="ARBA" id="ARBA00004173"/>
    </source>
</evidence>
<protein>
    <recommendedName>
        <fullName evidence="7">Small ribosomal subunit protein mS29</fullName>
    </recommendedName>
</protein>
<keyword evidence="10" id="KW-1185">Reference proteome</keyword>
<dbReference type="InterPro" id="IPR019368">
    <property type="entry name" value="Ribosomal_mS29"/>
</dbReference>
<dbReference type="Pfam" id="PF10236">
    <property type="entry name" value="DAP3"/>
    <property type="match status" value="1"/>
</dbReference>
<dbReference type="GO" id="GO:0032543">
    <property type="term" value="P:mitochondrial translation"/>
    <property type="evidence" value="ECO:0007669"/>
    <property type="project" value="InterPro"/>
</dbReference>